<evidence type="ECO:0000256" key="5">
    <source>
        <dbReference type="SAM" id="MobiDB-lite"/>
    </source>
</evidence>
<feature type="compositionally biased region" description="Low complexity" evidence="5">
    <location>
        <begin position="702"/>
        <end position="720"/>
    </location>
</feature>
<evidence type="ECO:0000313" key="8">
    <source>
        <dbReference type="Proteomes" id="UP001176521"/>
    </source>
</evidence>
<comment type="subcellular location">
    <subcellularLocation>
        <location evidence="1">Membrane</location>
        <topology evidence="1">Multi-pass membrane protein</topology>
    </subcellularLocation>
</comment>
<feature type="compositionally biased region" description="Basic residues" evidence="5">
    <location>
        <begin position="806"/>
        <end position="818"/>
    </location>
</feature>
<feature type="compositionally biased region" description="Low complexity" evidence="5">
    <location>
        <begin position="796"/>
        <end position="805"/>
    </location>
</feature>
<feature type="transmembrane region" description="Helical" evidence="6">
    <location>
        <begin position="297"/>
        <end position="317"/>
    </location>
</feature>
<feature type="region of interest" description="Disordered" evidence="5">
    <location>
        <begin position="404"/>
        <end position="452"/>
    </location>
</feature>
<feature type="region of interest" description="Disordered" evidence="5">
    <location>
        <begin position="792"/>
        <end position="908"/>
    </location>
</feature>
<feature type="compositionally biased region" description="Basic and acidic residues" evidence="5">
    <location>
        <begin position="577"/>
        <end position="588"/>
    </location>
</feature>
<evidence type="ECO:0000256" key="3">
    <source>
        <dbReference type="ARBA" id="ARBA00022989"/>
    </source>
</evidence>
<feature type="region of interest" description="Disordered" evidence="5">
    <location>
        <begin position="612"/>
        <end position="732"/>
    </location>
</feature>
<feature type="transmembrane region" description="Helical" evidence="6">
    <location>
        <begin position="268"/>
        <end position="285"/>
    </location>
</feature>
<evidence type="ECO:0008006" key="9">
    <source>
        <dbReference type="Google" id="ProtNLM"/>
    </source>
</evidence>
<keyword evidence="3 6" id="KW-1133">Transmembrane helix</keyword>
<feature type="transmembrane region" description="Helical" evidence="6">
    <location>
        <begin position="161"/>
        <end position="184"/>
    </location>
</feature>
<keyword evidence="4 6" id="KW-0472">Membrane</keyword>
<keyword evidence="8" id="KW-1185">Reference proteome</keyword>
<dbReference type="SMART" id="SM01417">
    <property type="entry name" value="Solute_trans_a"/>
    <property type="match status" value="1"/>
</dbReference>
<evidence type="ECO:0000256" key="4">
    <source>
        <dbReference type="ARBA" id="ARBA00023136"/>
    </source>
</evidence>
<comment type="caution">
    <text evidence="7">The sequence shown here is derived from an EMBL/GenBank/DDBJ whole genome shotgun (WGS) entry which is preliminary data.</text>
</comment>
<dbReference type="PANTHER" id="PTHR23423">
    <property type="entry name" value="ORGANIC SOLUTE TRANSPORTER-RELATED"/>
    <property type="match status" value="1"/>
</dbReference>
<dbReference type="InterPro" id="IPR005178">
    <property type="entry name" value="Ostalpha/TMEM184C"/>
</dbReference>
<feature type="compositionally biased region" description="Basic and acidic residues" evidence="5">
    <location>
        <begin position="638"/>
        <end position="662"/>
    </location>
</feature>
<dbReference type="EMBL" id="JAPDMQ010000490">
    <property type="protein sequence ID" value="KAK0523770.1"/>
    <property type="molecule type" value="Genomic_DNA"/>
</dbReference>
<feature type="compositionally biased region" description="Acidic residues" evidence="5">
    <location>
        <begin position="677"/>
        <end position="691"/>
    </location>
</feature>
<dbReference type="Pfam" id="PF03619">
    <property type="entry name" value="Solute_trans_a"/>
    <property type="match status" value="2"/>
</dbReference>
<dbReference type="AlphaFoldDB" id="A0AAN6G8P1"/>
<evidence type="ECO:0000256" key="2">
    <source>
        <dbReference type="ARBA" id="ARBA00022692"/>
    </source>
</evidence>
<accession>A0AAN6G8P1</accession>
<protein>
    <recommendedName>
        <fullName evidence="9">DUF300-domain-containing protein</fullName>
    </recommendedName>
</protein>
<feature type="compositionally biased region" description="Basic residues" evidence="5">
    <location>
        <begin position="825"/>
        <end position="834"/>
    </location>
</feature>
<name>A0AAN6G8P1_9BASI</name>
<feature type="region of interest" description="Disordered" evidence="5">
    <location>
        <begin position="978"/>
        <end position="1021"/>
    </location>
</feature>
<reference evidence="7" key="1">
    <citation type="journal article" date="2023" name="PhytoFront">
        <title>Draft Genome Resources of Seven Strains of Tilletia horrida, Causal Agent of Kernel Smut of Rice.</title>
        <authorList>
            <person name="Khanal S."/>
            <person name="Antony Babu S."/>
            <person name="Zhou X.G."/>
        </authorList>
    </citation>
    <scope>NUCLEOTIDE SEQUENCE</scope>
    <source>
        <strain evidence="7">TX3</strain>
    </source>
</reference>
<feature type="compositionally biased region" description="Acidic residues" evidence="5">
    <location>
        <begin position="511"/>
        <end position="523"/>
    </location>
</feature>
<feature type="region of interest" description="Disordered" evidence="5">
    <location>
        <begin position="570"/>
        <end position="590"/>
    </location>
</feature>
<organism evidence="7 8">
    <name type="scientific">Tilletia horrida</name>
    <dbReference type="NCBI Taxonomy" id="155126"/>
    <lineage>
        <taxon>Eukaryota</taxon>
        <taxon>Fungi</taxon>
        <taxon>Dikarya</taxon>
        <taxon>Basidiomycota</taxon>
        <taxon>Ustilaginomycotina</taxon>
        <taxon>Exobasidiomycetes</taxon>
        <taxon>Tilletiales</taxon>
        <taxon>Tilletiaceae</taxon>
        <taxon>Tilletia</taxon>
    </lineage>
</organism>
<feature type="compositionally biased region" description="Basic and acidic residues" evidence="5">
    <location>
        <begin position="889"/>
        <end position="899"/>
    </location>
</feature>
<feature type="transmembrane region" description="Helical" evidence="6">
    <location>
        <begin position="196"/>
        <end position="218"/>
    </location>
</feature>
<feature type="compositionally biased region" description="Gly residues" evidence="5">
    <location>
        <begin position="981"/>
        <end position="991"/>
    </location>
</feature>
<feature type="compositionally biased region" description="Low complexity" evidence="5">
    <location>
        <begin position="428"/>
        <end position="437"/>
    </location>
</feature>
<feature type="transmembrane region" description="Helical" evidence="6">
    <location>
        <begin position="68"/>
        <end position="89"/>
    </location>
</feature>
<feature type="region of interest" description="Disordered" evidence="5">
    <location>
        <begin position="468"/>
        <end position="529"/>
    </location>
</feature>
<feature type="compositionally biased region" description="Basic and acidic residues" evidence="5">
    <location>
        <begin position="835"/>
        <end position="869"/>
    </location>
</feature>
<evidence type="ECO:0000313" key="7">
    <source>
        <dbReference type="EMBL" id="KAK0523770.1"/>
    </source>
</evidence>
<dbReference type="GO" id="GO:0016020">
    <property type="term" value="C:membrane"/>
    <property type="evidence" value="ECO:0007669"/>
    <property type="project" value="UniProtKB-SubCell"/>
</dbReference>
<gene>
    <name evidence="7" type="ORF">OC842_006031</name>
</gene>
<dbReference type="Proteomes" id="UP001176521">
    <property type="component" value="Unassembled WGS sequence"/>
</dbReference>
<proteinExistence type="predicted"/>
<evidence type="ECO:0000256" key="6">
    <source>
        <dbReference type="SAM" id="Phobius"/>
    </source>
</evidence>
<evidence type="ECO:0000256" key="1">
    <source>
        <dbReference type="ARBA" id="ARBA00004141"/>
    </source>
</evidence>
<sequence length="1028" mass="114468">MVNFTCPVAHKPEPDPVPFLSNGDINFKAHDVGWLACGFMSLVACSASFWLIFKHLTYYTCPQQQRHIVRMLFMVPIYSLVSFASYLFYEEALYYQVIRDCYEAVTITSFFLLLLQYVGDTPEEQHLVFREVKLKKWFWPLGFWKYRPDGLKFLWLMKICILQYAIFRPLCTIMTVVMQYFGIYCLESWMPWFGHIWMAAVITVSVSVAMYCVVQFYLPIQEELKPYEPVLKFLAVKAVVFLSERGLFSTFKTLSSYLIDLLTYGIPAAFWQESFLSMLVVFGAIKDAEHWNAEQIVVGLSALLSCFEMVIFGFLHIRAFSYRPYRPADHTRKTKRLRAFGHVLDFRDWFRHMKQSSKWARANRKGEDFTLVDEIRARKYEHLMQALGKERNVDLQIMREQRREESMAHFWRNPAEPTTGWDEKDGTTDAGTTAAAGVRHSEKDKKNVKTLRPDGGLYTVAELQQLAKRAGGGAEDGSTPDGSRRGSDAAGGTARPKMDELRRLASVLDREDGEDEDETTEAEADGRASLLMRHELSRQAKLRQMGYHDPYPELTAFHAAAAAAAESHLPPLGFDPRSPDSVDSRGFAEELEEEYKARGLWPGAAGRGTYSLTGQHDVDADPRLSQKQHGKQRSWWRALRERISGSGVDEQHRGAEGRRGQDGRWVGDQLEAQQEAVEPETEAAAEADEPEEFHSAHQSEVPAAAERSYPAAAAASPRSPSTHEPVSPIGVGAGGGQGGFGFGVGVGVGAGRVPAQAAQASGGAGNSSGIAVGNIVSRVAVADAQWGPQLAAEAYQSSSSSSQRQQHQHHHHEQRHSSRTTLTRSNRHTSHRTRPSKDRDRERPRERERERERGQSRDRTSSHMRRVDTGDAGVPLNSVGALSTPTASSHRDRTSRRFSELLPPPQQQQHQFSAFMYGGGSGSGLPAPRPRASFDRYTGEPVWTDAYGRSVSRDWVAAHGGSPAAMYAHHQQQQHDPYGYYGAGAGMGGEGRAATATVRSTSPPPGPGGRSEPAGLDGGFGQVVYIDD</sequence>
<keyword evidence="2 6" id="KW-0812">Transmembrane</keyword>
<feature type="transmembrane region" description="Helical" evidence="6">
    <location>
        <begin position="32"/>
        <end position="56"/>
    </location>
</feature>